<evidence type="ECO:0000256" key="5">
    <source>
        <dbReference type="ARBA" id="ARBA00023136"/>
    </source>
</evidence>
<evidence type="ECO:0000256" key="2">
    <source>
        <dbReference type="ARBA" id="ARBA00022475"/>
    </source>
</evidence>
<proteinExistence type="predicted"/>
<keyword evidence="4 6" id="KW-1133">Transmembrane helix</keyword>
<evidence type="ECO:0000313" key="8">
    <source>
        <dbReference type="EMBL" id="MBK6301636.1"/>
    </source>
</evidence>
<dbReference type="GO" id="GO:0005886">
    <property type="term" value="C:plasma membrane"/>
    <property type="evidence" value="ECO:0007669"/>
    <property type="project" value="UniProtKB-SubCell"/>
</dbReference>
<evidence type="ECO:0000256" key="1">
    <source>
        <dbReference type="ARBA" id="ARBA00004236"/>
    </source>
</evidence>
<dbReference type="EMBL" id="JADIXZ010000005">
    <property type="protein sequence ID" value="MBK6301636.1"/>
    <property type="molecule type" value="Genomic_DNA"/>
</dbReference>
<evidence type="ECO:0000313" key="10">
    <source>
        <dbReference type="EMBL" id="MBL0004261.1"/>
    </source>
</evidence>
<evidence type="ECO:0000256" key="6">
    <source>
        <dbReference type="SAM" id="Phobius"/>
    </source>
</evidence>
<dbReference type="InterPro" id="IPR025937">
    <property type="entry name" value="PDGLE_dom"/>
</dbReference>
<keyword evidence="3 6" id="KW-0812">Transmembrane</keyword>
<comment type="subcellular location">
    <subcellularLocation>
        <location evidence="1">Cell membrane</location>
    </subcellularLocation>
</comment>
<accession>A0A934X5P8</accession>
<evidence type="ECO:0000313" key="11">
    <source>
        <dbReference type="Proteomes" id="UP000718281"/>
    </source>
</evidence>
<sequence length="90" mass="9266">MSGHGRRWWALGVLVTLLVAGVLSRFASTAPDGLERVAADQGISGQAVERSGLLSYDGLGGVVGVALVLAVGLGLTAVLRRRSARSPRGR</sequence>
<evidence type="ECO:0000256" key="4">
    <source>
        <dbReference type="ARBA" id="ARBA00022989"/>
    </source>
</evidence>
<evidence type="ECO:0000313" key="9">
    <source>
        <dbReference type="EMBL" id="MBK7273941.1"/>
    </source>
</evidence>
<dbReference type="Proteomes" id="UP000886632">
    <property type="component" value="Unassembled WGS sequence"/>
</dbReference>
<gene>
    <name evidence="8" type="ORF">IPF40_11535</name>
    <name evidence="9" type="ORF">IPI13_12485</name>
    <name evidence="10" type="ORF">IPP00_09825</name>
</gene>
<dbReference type="AlphaFoldDB" id="A0A934X5P8"/>
<keyword evidence="5 6" id="KW-0472">Membrane</keyword>
<organism evidence="8 11">
    <name type="scientific">Candidatus Phosphoribacter hodrii</name>
    <dbReference type="NCBI Taxonomy" id="2953743"/>
    <lineage>
        <taxon>Bacteria</taxon>
        <taxon>Bacillati</taxon>
        <taxon>Actinomycetota</taxon>
        <taxon>Actinomycetes</taxon>
        <taxon>Micrococcales</taxon>
        <taxon>Dermatophilaceae</taxon>
        <taxon>Candidatus Phosphoribacter</taxon>
    </lineage>
</organism>
<dbReference type="Proteomes" id="UP000718281">
    <property type="component" value="Unassembled WGS sequence"/>
</dbReference>
<reference evidence="11 12" key="1">
    <citation type="submission" date="2020-10" db="EMBL/GenBank/DDBJ databases">
        <title>Connecting structure to function with the recovery of over 1000 high-quality activated sludge metagenome-assembled genomes encoding full-length rRNA genes using long-read sequencing.</title>
        <authorList>
            <person name="Singleton C.M."/>
            <person name="Petriglieri F."/>
            <person name="Kristensen J.M."/>
            <person name="Kirkegaard R.H."/>
            <person name="Michaelsen T.Y."/>
            <person name="Andersen M.H."/>
            <person name="Karst S.M."/>
            <person name="Dueholm M.S."/>
            <person name="Nielsen P.H."/>
            <person name="Albertsen M."/>
        </authorList>
    </citation>
    <scope>NUCLEOTIDE SEQUENCE [LARGE SCALE GENOMIC DNA]</scope>
    <source>
        <strain evidence="8">AalE_18-Q3-R2-46_BAT3C.188</strain>
        <strain evidence="9">Ega_18-Q3-R5-49_MAXAC.001</strain>
        <strain evidence="10">Ribe_18-Q3-R11-54_MAXAC.001</strain>
    </source>
</reference>
<evidence type="ECO:0000256" key="3">
    <source>
        <dbReference type="ARBA" id="ARBA00022692"/>
    </source>
</evidence>
<evidence type="ECO:0000313" key="12">
    <source>
        <dbReference type="Proteomes" id="UP000726105"/>
    </source>
</evidence>
<dbReference type="Pfam" id="PF13190">
    <property type="entry name" value="PDGLE"/>
    <property type="match status" value="1"/>
</dbReference>
<keyword evidence="2" id="KW-1003">Cell membrane</keyword>
<feature type="domain" description="PDGLE" evidence="7">
    <location>
        <begin position="6"/>
        <end position="41"/>
    </location>
</feature>
<name>A0A934X5P8_9MICO</name>
<comment type="caution">
    <text evidence="8">The sequence shown here is derived from an EMBL/GenBank/DDBJ whole genome shotgun (WGS) entry which is preliminary data.</text>
</comment>
<evidence type="ECO:0000259" key="7">
    <source>
        <dbReference type="Pfam" id="PF13190"/>
    </source>
</evidence>
<feature type="transmembrane region" description="Helical" evidence="6">
    <location>
        <begin position="53"/>
        <end position="79"/>
    </location>
</feature>
<dbReference type="EMBL" id="JADKGK010000020">
    <property type="protein sequence ID" value="MBL0004261.1"/>
    <property type="molecule type" value="Genomic_DNA"/>
</dbReference>
<dbReference type="EMBL" id="JADJIB010000004">
    <property type="protein sequence ID" value="MBK7273941.1"/>
    <property type="molecule type" value="Genomic_DNA"/>
</dbReference>
<dbReference type="Proteomes" id="UP000726105">
    <property type="component" value="Unassembled WGS sequence"/>
</dbReference>
<protein>
    <submittedName>
        <fullName evidence="8">PDGLE domain-containing protein</fullName>
    </submittedName>
</protein>